<comment type="caution">
    <text evidence="2">The sequence shown here is derived from an EMBL/GenBank/DDBJ whole genome shotgun (WGS) entry which is preliminary data.</text>
</comment>
<evidence type="ECO:0000313" key="2">
    <source>
        <dbReference type="EMBL" id="RXR32741.1"/>
    </source>
</evidence>
<dbReference type="STRING" id="1713.GCA_000718325_00675"/>
<evidence type="ECO:0000313" key="3">
    <source>
        <dbReference type="Proteomes" id="UP000289805"/>
    </source>
</evidence>
<dbReference type="AlphaFoldDB" id="A0A4Q1KRP6"/>
<protein>
    <submittedName>
        <fullName evidence="2">Uncharacterized protein</fullName>
    </submittedName>
</protein>
<dbReference type="EMBL" id="SDJR01000006">
    <property type="protein sequence ID" value="RXR25318.1"/>
    <property type="molecule type" value="Genomic_DNA"/>
</dbReference>
<gene>
    <name evidence="1" type="ORF">EQW73_10715</name>
    <name evidence="2" type="ORF">EQW78_13470</name>
</gene>
<dbReference type="RefSeq" id="WP_051702673.1">
    <property type="nucleotide sequence ID" value="NZ_JOFV01000003.1"/>
</dbReference>
<reference evidence="3 4" key="1">
    <citation type="submission" date="2019-01" db="EMBL/GenBank/DDBJ databases">
        <title>Oerskovia turbata Genome sequencing and assembly.</title>
        <authorList>
            <person name="Dou T."/>
        </authorList>
    </citation>
    <scope>NUCLEOTIDE SEQUENCE [LARGE SCALE GENOMIC DNA]</scope>
    <source>
        <strain evidence="2 3">JCM12123</strain>
        <strain evidence="1 4">JCM3160</strain>
    </source>
</reference>
<evidence type="ECO:0000313" key="1">
    <source>
        <dbReference type="EMBL" id="RXR25318.1"/>
    </source>
</evidence>
<evidence type="ECO:0000313" key="4">
    <source>
        <dbReference type="Proteomes" id="UP000290517"/>
    </source>
</evidence>
<dbReference type="Proteomes" id="UP000290517">
    <property type="component" value="Unassembled WGS sequence"/>
</dbReference>
<dbReference type="EMBL" id="SDJQ01000017">
    <property type="protein sequence ID" value="RXR32741.1"/>
    <property type="molecule type" value="Genomic_DNA"/>
</dbReference>
<proteinExistence type="predicted"/>
<keyword evidence="4" id="KW-1185">Reference proteome</keyword>
<name>A0A4Q1KRP6_9CELL</name>
<dbReference type="Proteomes" id="UP000289805">
    <property type="component" value="Unassembled WGS sequence"/>
</dbReference>
<organism evidence="2 3">
    <name type="scientific">Oerskovia turbata</name>
    <dbReference type="NCBI Taxonomy" id="1713"/>
    <lineage>
        <taxon>Bacteria</taxon>
        <taxon>Bacillati</taxon>
        <taxon>Actinomycetota</taxon>
        <taxon>Actinomycetes</taxon>
        <taxon>Micrococcales</taxon>
        <taxon>Cellulomonadaceae</taxon>
        <taxon>Oerskovia</taxon>
    </lineage>
</organism>
<dbReference type="OrthoDB" id="5139398at2"/>
<sequence>MTLPPTGWVPDLYRSDHLLALPRSRGIARPGIEALARAWFPEAGWVSEPTSGPAERPMAGARFRGVVPDDVRRPGVLRLTEGVEVVGPFVVLSPGTQTLGLAFAAAEGWAVRVTHSSRGRAPLDVEDRDGLGRVFAAGLPEELELRVVRWAVAAARKVGGSVAVDGTQVLTPDPARGVDLTVFSAHALTPESALGVLRTFVPGAYVSGVEERADRLVDFALVGETPYDGVVQVVVQKVDRVPASLAALDWREYGPFAYRLSWLPTDAYELDVEEPSGLHLIARARMRASLARLAAVLQGRVQGVLVDDGGFEVSAAEVEERIAAESTARFWV</sequence>
<accession>A0A4Q1KRP6</accession>